<evidence type="ECO:0000313" key="2">
    <source>
        <dbReference type="EMBL" id="GGW26280.1"/>
    </source>
</evidence>
<accession>A0A918IPY2</accession>
<sequence>MNNTKESLSENDLKHLAHCLALAKEAVDAGDKPFGSILVNNKNEVIASARNRVNELNDLAHPEIELAHWAAKHVSPEERKQIVMYTSGEHCPMCAAAHGWVGLGGIVYLSSAKQLKEWLLEMEVPTAPINFYPIQDIVPNIQVKGPASGELLEGIKALHKKYYELYS</sequence>
<dbReference type="Gene3D" id="3.40.140.10">
    <property type="entry name" value="Cytidine Deaminase, domain 2"/>
    <property type="match status" value="1"/>
</dbReference>
<evidence type="ECO:0000259" key="1">
    <source>
        <dbReference type="PROSITE" id="PS51747"/>
    </source>
</evidence>
<dbReference type="AlphaFoldDB" id="A0A918IPY2"/>
<dbReference type="GO" id="GO:0052717">
    <property type="term" value="F:tRNA-specific adenosine-34 deaminase activity"/>
    <property type="evidence" value="ECO:0007669"/>
    <property type="project" value="UniProtKB-EC"/>
</dbReference>
<dbReference type="GO" id="GO:0046872">
    <property type="term" value="F:metal ion binding"/>
    <property type="evidence" value="ECO:0007669"/>
    <property type="project" value="UniProtKB-KW"/>
</dbReference>
<dbReference type="EMBL" id="BMWP01000004">
    <property type="protein sequence ID" value="GGW26280.1"/>
    <property type="molecule type" value="Genomic_DNA"/>
</dbReference>
<dbReference type="GO" id="GO:0002100">
    <property type="term" value="P:tRNA wobble adenosine to inosine editing"/>
    <property type="evidence" value="ECO:0007669"/>
    <property type="project" value="InterPro"/>
</dbReference>
<dbReference type="Proteomes" id="UP000634668">
    <property type="component" value="Unassembled WGS sequence"/>
</dbReference>
<dbReference type="InterPro" id="IPR016193">
    <property type="entry name" value="Cytidine_deaminase-like"/>
</dbReference>
<keyword evidence="3" id="KW-1185">Reference proteome</keyword>
<dbReference type="RefSeq" id="WP_026813020.1">
    <property type="nucleotide sequence ID" value="NZ_BMWP01000004.1"/>
</dbReference>
<comment type="caution">
    <text evidence="2">The sequence shown here is derived from an EMBL/GenBank/DDBJ whole genome shotgun (WGS) entry which is preliminary data.</text>
</comment>
<gene>
    <name evidence="2" type="ORF">GCM10007383_09160</name>
</gene>
<organism evidence="2 3">
    <name type="scientific">Arenibacter certesii</name>
    <dbReference type="NCBI Taxonomy" id="228955"/>
    <lineage>
        <taxon>Bacteria</taxon>
        <taxon>Pseudomonadati</taxon>
        <taxon>Bacteroidota</taxon>
        <taxon>Flavobacteriia</taxon>
        <taxon>Flavobacteriales</taxon>
        <taxon>Flavobacteriaceae</taxon>
        <taxon>Arenibacter</taxon>
    </lineage>
</organism>
<dbReference type="Pfam" id="PF00383">
    <property type="entry name" value="dCMP_cyt_deam_1"/>
    <property type="match status" value="1"/>
</dbReference>
<dbReference type="PROSITE" id="PS51747">
    <property type="entry name" value="CYT_DCMP_DEAMINASES_2"/>
    <property type="match status" value="1"/>
</dbReference>
<dbReference type="InterPro" id="IPR002125">
    <property type="entry name" value="CMP_dCMP_dom"/>
</dbReference>
<evidence type="ECO:0000313" key="3">
    <source>
        <dbReference type="Proteomes" id="UP000634668"/>
    </source>
</evidence>
<dbReference type="CDD" id="cd01285">
    <property type="entry name" value="nucleoside_deaminase"/>
    <property type="match status" value="1"/>
</dbReference>
<dbReference type="SUPFAM" id="SSF53927">
    <property type="entry name" value="Cytidine deaminase-like"/>
    <property type="match status" value="1"/>
</dbReference>
<reference evidence="2" key="1">
    <citation type="journal article" date="2014" name="Int. J. Syst. Evol. Microbiol.">
        <title>Complete genome sequence of Corynebacterium casei LMG S-19264T (=DSM 44701T), isolated from a smear-ripened cheese.</title>
        <authorList>
            <consortium name="US DOE Joint Genome Institute (JGI-PGF)"/>
            <person name="Walter F."/>
            <person name="Albersmeier A."/>
            <person name="Kalinowski J."/>
            <person name="Ruckert C."/>
        </authorList>
    </citation>
    <scope>NUCLEOTIDE SEQUENCE</scope>
    <source>
        <strain evidence="2">KCTC 12113</strain>
    </source>
</reference>
<dbReference type="PANTHER" id="PTHR11079:SF179">
    <property type="entry name" value="TRNA(ADENINE(34)) DEAMINASE, CHLOROPLASTIC"/>
    <property type="match status" value="1"/>
</dbReference>
<dbReference type="PANTHER" id="PTHR11079">
    <property type="entry name" value="CYTOSINE DEAMINASE FAMILY MEMBER"/>
    <property type="match status" value="1"/>
</dbReference>
<reference evidence="2" key="2">
    <citation type="submission" date="2020-09" db="EMBL/GenBank/DDBJ databases">
        <authorList>
            <person name="Sun Q."/>
            <person name="Kim S."/>
        </authorList>
    </citation>
    <scope>NUCLEOTIDE SEQUENCE</scope>
    <source>
        <strain evidence="2">KCTC 12113</strain>
    </source>
</reference>
<protein>
    <submittedName>
        <fullName evidence="2">tRNA-specific adenosine deaminase</fullName>
    </submittedName>
</protein>
<feature type="domain" description="CMP/dCMP-type deaminase" evidence="1">
    <location>
        <begin position="10"/>
        <end position="126"/>
    </location>
</feature>
<proteinExistence type="predicted"/>
<name>A0A918IPY2_9FLAO</name>